<gene>
    <name evidence="2" type="ORF">FPE01S_05_00210</name>
</gene>
<dbReference type="Proteomes" id="UP000033121">
    <property type="component" value="Unassembled WGS sequence"/>
</dbReference>
<dbReference type="SUPFAM" id="SSF53271">
    <property type="entry name" value="PRTase-like"/>
    <property type="match status" value="1"/>
</dbReference>
<dbReference type="InterPro" id="IPR050137">
    <property type="entry name" value="PyrR_bifunctional"/>
</dbReference>
<keyword evidence="2" id="KW-0328">Glycosyltransferase</keyword>
<sequence length="167" mass="18706">MTTERKYILDAPTAAVKMERMAYEIAEQLVGEDAPVILAGIRDNGVVMAKILQELLRKIASLSTSIIEISLDKRNPGLITIDQEISIDNKIVILVDDVVNSGKTLLYALKPFLEQHPRRIQILTLIERTHKAFPLKADYVGISIATTLQEHIYVEVENHIISGAYLE</sequence>
<keyword evidence="2" id="KW-0808">Transferase</keyword>
<dbReference type="InterPro" id="IPR029057">
    <property type="entry name" value="PRTase-like"/>
</dbReference>
<dbReference type="PANTHER" id="PTHR11608">
    <property type="entry name" value="BIFUNCTIONAL PROTEIN PYRR"/>
    <property type="match status" value="1"/>
</dbReference>
<dbReference type="STRING" id="1220578.FPE01S_05_00210"/>
<dbReference type="GO" id="GO:0016757">
    <property type="term" value="F:glycosyltransferase activity"/>
    <property type="evidence" value="ECO:0007669"/>
    <property type="project" value="UniProtKB-KW"/>
</dbReference>
<dbReference type="RefSeq" id="WP_046371346.1">
    <property type="nucleotide sequence ID" value="NZ_BBWV01000005.1"/>
</dbReference>
<evidence type="ECO:0000313" key="3">
    <source>
        <dbReference type="Proteomes" id="UP000033121"/>
    </source>
</evidence>
<proteinExistence type="predicted"/>
<dbReference type="Gene3D" id="3.40.50.2020">
    <property type="match status" value="1"/>
</dbReference>
<accession>A0A0E9N670</accession>
<name>A0A0E9N670_9BACT</name>
<keyword evidence="3" id="KW-1185">Reference proteome</keyword>
<feature type="domain" description="Phosphoribosyltransferase" evidence="1">
    <location>
        <begin position="8"/>
        <end position="145"/>
    </location>
</feature>
<evidence type="ECO:0000259" key="1">
    <source>
        <dbReference type="Pfam" id="PF00156"/>
    </source>
</evidence>
<comment type="caution">
    <text evidence="2">The sequence shown here is derived from an EMBL/GenBank/DDBJ whole genome shotgun (WGS) entry which is preliminary data.</text>
</comment>
<dbReference type="PANTHER" id="PTHR11608:SF0">
    <property type="entry name" value="BIFUNCTIONAL PROTEIN PYRR"/>
    <property type="match status" value="1"/>
</dbReference>
<dbReference type="AlphaFoldDB" id="A0A0E9N670"/>
<dbReference type="Pfam" id="PF00156">
    <property type="entry name" value="Pribosyltran"/>
    <property type="match status" value="1"/>
</dbReference>
<dbReference type="InterPro" id="IPR000836">
    <property type="entry name" value="PRTase_dom"/>
</dbReference>
<protein>
    <submittedName>
        <fullName evidence="2">Putative uracil phosphoribosyltransferase</fullName>
    </submittedName>
</protein>
<reference evidence="2 3" key="1">
    <citation type="submission" date="2015-04" db="EMBL/GenBank/DDBJ databases">
        <title>Whole genome shotgun sequence of Flavihumibacter petaseus NBRC 106054.</title>
        <authorList>
            <person name="Miyazawa S."/>
            <person name="Hosoyama A."/>
            <person name="Hashimoto M."/>
            <person name="Noguchi M."/>
            <person name="Tsuchikane K."/>
            <person name="Ohji S."/>
            <person name="Yamazoe A."/>
            <person name="Ichikawa N."/>
            <person name="Kimura A."/>
            <person name="Fujita N."/>
        </authorList>
    </citation>
    <scope>NUCLEOTIDE SEQUENCE [LARGE SCALE GENOMIC DNA]</scope>
    <source>
        <strain evidence="2 3">NBRC 106054</strain>
    </source>
</reference>
<evidence type="ECO:0000313" key="2">
    <source>
        <dbReference type="EMBL" id="GAO45324.1"/>
    </source>
</evidence>
<dbReference type="CDD" id="cd06223">
    <property type="entry name" value="PRTases_typeI"/>
    <property type="match status" value="1"/>
</dbReference>
<organism evidence="2 3">
    <name type="scientific">Flavihumibacter petaseus NBRC 106054</name>
    <dbReference type="NCBI Taxonomy" id="1220578"/>
    <lineage>
        <taxon>Bacteria</taxon>
        <taxon>Pseudomonadati</taxon>
        <taxon>Bacteroidota</taxon>
        <taxon>Chitinophagia</taxon>
        <taxon>Chitinophagales</taxon>
        <taxon>Chitinophagaceae</taxon>
        <taxon>Flavihumibacter</taxon>
    </lineage>
</organism>
<dbReference type="EMBL" id="BBWV01000005">
    <property type="protein sequence ID" value="GAO45324.1"/>
    <property type="molecule type" value="Genomic_DNA"/>
</dbReference>
<dbReference type="OrthoDB" id="664757at2"/>